<dbReference type="PANTHER" id="PTHR12526:SF637">
    <property type="entry name" value="GLYCOSYLTRANSFERASE EPSF-RELATED"/>
    <property type="match status" value="1"/>
</dbReference>
<proteinExistence type="predicted"/>
<organism evidence="3 4">
    <name type="scientific">Fervidobacterium gondwanense DSM 13020</name>
    <dbReference type="NCBI Taxonomy" id="1121883"/>
    <lineage>
        <taxon>Bacteria</taxon>
        <taxon>Thermotogati</taxon>
        <taxon>Thermotogota</taxon>
        <taxon>Thermotogae</taxon>
        <taxon>Thermotogales</taxon>
        <taxon>Fervidobacteriaceae</taxon>
        <taxon>Fervidobacterium</taxon>
    </lineage>
</organism>
<dbReference type="Pfam" id="PF13439">
    <property type="entry name" value="Glyco_transf_4"/>
    <property type="match status" value="1"/>
</dbReference>
<dbReference type="Gene3D" id="3.40.50.2000">
    <property type="entry name" value="Glycogen Phosphorylase B"/>
    <property type="match status" value="2"/>
</dbReference>
<dbReference type="OrthoDB" id="9806653at2"/>
<name>A0A1M7RSZ6_FERGO</name>
<reference evidence="4" key="1">
    <citation type="submission" date="2016-12" db="EMBL/GenBank/DDBJ databases">
        <authorList>
            <person name="Varghese N."/>
            <person name="Submissions S."/>
        </authorList>
    </citation>
    <scope>NUCLEOTIDE SEQUENCE [LARGE SCALE GENOMIC DNA]</scope>
    <source>
        <strain evidence="4">DSM 13020</strain>
    </source>
</reference>
<dbReference type="InterPro" id="IPR001296">
    <property type="entry name" value="Glyco_trans_1"/>
</dbReference>
<keyword evidence="4" id="KW-1185">Reference proteome</keyword>
<dbReference type="SUPFAM" id="SSF53756">
    <property type="entry name" value="UDP-Glycosyltransferase/glycogen phosphorylase"/>
    <property type="match status" value="1"/>
</dbReference>
<dbReference type="EMBL" id="FRDJ01000001">
    <property type="protein sequence ID" value="SHN49314.1"/>
    <property type="molecule type" value="Genomic_DNA"/>
</dbReference>
<keyword evidence="3" id="KW-0808">Transferase</keyword>
<protein>
    <submittedName>
        <fullName evidence="3">Glycosyltransferase involved in cell wall bisynthesis</fullName>
    </submittedName>
</protein>
<evidence type="ECO:0000259" key="1">
    <source>
        <dbReference type="Pfam" id="PF00534"/>
    </source>
</evidence>
<dbReference type="STRING" id="1121883.SAMN02745226_00118"/>
<dbReference type="InterPro" id="IPR028098">
    <property type="entry name" value="Glyco_trans_4-like_N"/>
</dbReference>
<dbReference type="RefSeq" id="WP_072757260.1">
    <property type="nucleotide sequence ID" value="NZ_FRDJ01000001.1"/>
</dbReference>
<dbReference type="AlphaFoldDB" id="A0A1M7RSZ6"/>
<feature type="domain" description="Glycosyl transferase family 1" evidence="1">
    <location>
        <begin position="224"/>
        <end position="362"/>
    </location>
</feature>
<sequence length="408" mass="46851">MKILQINSVCGAGSTGRIVWQIHEALTKAGHESYVTYGRGRSANCDAAVRIGNKLDVYYHVFLTRFFDLHGFGSKSATRKFIKWLERTNPDIVHLHNIHGYYINIEVLFSFLKDFHKPIVWTFHDCWPITGHCAHFTFAQCEKWKTGCYRCPEKSKYPKSVLLDNSAYSHKKKKKLFTGLKNLTIVTPSKWLAEIVKQSFLSEYPIRVIHNGIDTDVFKPTFGEFRKKYGLEGKFIILGVANKWEERKGLHYFLELSDYLNDDEVIVLVGLSERQIKKLPKNFIGIRRTNSAKELAEIYTAADVFLNPTLEDNYPTVNLEAQACGTFTITFDSGGACETLISEKTGICLRSRSVMSILEIIRSRKIFQGNFSMKEVNIRECNGKIMSKESLTLNYINLYEDIQSIFLE</sequence>
<evidence type="ECO:0000313" key="3">
    <source>
        <dbReference type="EMBL" id="SHN49314.1"/>
    </source>
</evidence>
<evidence type="ECO:0000259" key="2">
    <source>
        <dbReference type="Pfam" id="PF13439"/>
    </source>
</evidence>
<dbReference type="PANTHER" id="PTHR12526">
    <property type="entry name" value="GLYCOSYLTRANSFERASE"/>
    <property type="match status" value="1"/>
</dbReference>
<dbReference type="Pfam" id="PF00534">
    <property type="entry name" value="Glycos_transf_1"/>
    <property type="match status" value="1"/>
</dbReference>
<dbReference type="Proteomes" id="UP000184207">
    <property type="component" value="Unassembled WGS sequence"/>
</dbReference>
<feature type="domain" description="Glycosyltransferase subfamily 4-like N-terminal" evidence="2">
    <location>
        <begin position="16"/>
        <end position="216"/>
    </location>
</feature>
<gene>
    <name evidence="3" type="ORF">SAMN02745226_00118</name>
</gene>
<evidence type="ECO:0000313" key="4">
    <source>
        <dbReference type="Proteomes" id="UP000184207"/>
    </source>
</evidence>
<accession>A0A1M7RSZ6</accession>
<dbReference type="GO" id="GO:0016757">
    <property type="term" value="F:glycosyltransferase activity"/>
    <property type="evidence" value="ECO:0007669"/>
    <property type="project" value="InterPro"/>
</dbReference>